<organism evidence="3">
    <name type="scientific">Bactrocera dorsalis</name>
    <name type="common">Oriental fruit fly</name>
    <name type="synonym">Dacus dorsalis</name>
    <dbReference type="NCBI Taxonomy" id="27457"/>
    <lineage>
        <taxon>Eukaryota</taxon>
        <taxon>Metazoa</taxon>
        <taxon>Ecdysozoa</taxon>
        <taxon>Arthropoda</taxon>
        <taxon>Hexapoda</taxon>
        <taxon>Insecta</taxon>
        <taxon>Pterygota</taxon>
        <taxon>Neoptera</taxon>
        <taxon>Endopterygota</taxon>
        <taxon>Diptera</taxon>
        <taxon>Brachycera</taxon>
        <taxon>Muscomorpha</taxon>
        <taxon>Tephritoidea</taxon>
        <taxon>Tephritidae</taxon>
        <taxon>Bactrocera</taxon>
        <taxon>Bactrocera</taxon>
    </lineage>
</organism>
<dbReference type="Pfam" id="PF01585">
    <property type="entry name" value="G-patch"/>
    <property type="match status" value="1"/>
</dbReference>
<evidence type="ECO:0000259" key="2">
    <source>
        <dbReference type="PROSITE" id="PS50174"/>
    </source>
</evidence>
<proteinExistence type="predicted"/>
<dbReference type="InterPro" id="IPR002110">
    <property type="entry name" value="Ankyrin_rpt"/>
</dbReference>
<dbReference type="PANTHER" id="PTHR20923">
    <property type="entry name" value="BAT4 PROTEIN-RELATED"/>
    <property type="match status" value="1"/>
</dbReference>
<dbReference type="EMBL" id="GAKP01018204">
    <property type="protein sequence ID" value="JAC40748.1"/>
    <property type="molecule type" value="Transcribed_RNA"/>
</dbReference>
<keyword evidence="1" id="KW-0040">ANK repeat</keyword>
<evidence type="ECO:0000313" key="3">
    <source>
        <dbReference type="EMBL" id="JAC40743.1"/>
    </source>
</evidence>
<gene>
    <name evidence="3" type="primary">GPAN1</name>
</gene>
<dbReference type="SUPFAM" id="SSF48403">
    <property type="entry name" value="Ankyrin repeat"/>
    <property type="match status" value="1"/>
</dbReference>
<dbReference type="AlphaFoldDB" id="A0A034VGT3"/>
<dbReference type="EMBL" id="GAKP01018212">
    <property type="protein sequence ID" value="JAC40740.1"/>
    <property type="molecule type" value="Transcribed_RNA"/>
</dbReference>
<protein>
    <submittedName>
        <fullName evidence="3">G patch domain and ankyrin repeat-containing protein 1-like protein</fullName>
    </submittedName>
</protein>
<reference evidence="3" key="1">
    <citation type="journal article" date="2014" name="BMC Genomics">
        <title>Characterizing the developmental transcriptome of the oriental fruit fly, Bactrocera dorsalis (Diptera: Tephritidae) through comparative genomic analysis with Drosophila melanogaster utilizing modENCODE datasets.</title>
        <authorList>
            <person name="Geib S.M."/>
            <person name="Calla B."/>
            <person name="Hall B."/>
            <person name="Hou S."/>
            <person name="Manoukis N.C."/>
        </authorList>
    </citation>
    <scope>NUCLEOTIDE SEQUENCE</scope>
    <source>
        <strain evidence="3">Punador</strain>
    </source>
</reference>
<dbReference type="GO" id="GO:0003676">
    <property type="term" value="F:nucleic acid binding"/>
    <property type="evidence" value="ECO:0007669"/>
    <property type="project" value="InterPro"/>
</dbReference>
<dbReference type="InterPro" id="IPR039146">
    <property type="entry name" value="GPANK1"/>
</dbReference>
<accession>A0A034VGT3</accession>
<feature type="domain" description="G-patch" evidence="2">
    <location>
        <begin position="246"/>
        <end position="292"/>
    </location>
</feature>
<dbReference type="PROSITE" id="PS50174">
    <property type="entry name" value="G_PATCH"/>
    <property type="match status" value="1"/>
</dbReference>
<dbReference type="OrthoDB" id="4735278at2759"/>
<sequence length="345" mass="39243">MDLDDAQLHPNWLALATVTFPRKRFVRGLELQSNEEYKKEETNAQVDGDGSGEDVRTFYEEITKNSKTSIPTTAPTMVNRSYNSKKPDMLKFDRNQFFRLATTNNVTELARINYQAGDVDVCDAFGWTALMMAACEGAIDAVRFLLQLGANKNVKEKTGRTARDYAIEKGYDCIATILQTNIEDIEEHASQEVSSATVSIEPFYCTSCEHTFTNTTRLRHETSTVHQFSTKAIGAQNKLNKFNISNKNRGLQLMVKQGWDKESGLGPTQSGRLYPVKTVIRKKRTGLGTKQEPARVTHFDAFDKQAVMHNRSSNLPKSKKRSRCDIRSEKLRDWKRERRLRKALS</sequence>
<dbReference type="Pfam" id="PF12796">
    <property type="entry name" value="Ank_2"/>
    <property type="match status" value="1"/>
</dbReference>
<name>A0A034VGT3_BACDO</name>
<dbReference type="PROSITE" id="PS50297">
    <property type="entry name" value="ANK_REP_REGION"/>
    <property type="match status" value="1"/>
</dbReference>
<dbReference type="SMART" id="SM00248">
    <property type="entry name" value="ANK"/>
    <property type="match status" value="2"/>
</dbReference>
<dbReference type="InterPro" id="IPR036770">
    <property type="entry name" value="Ankyrin_rpt-contain_sf"/>
</dbReference>
<evidence type="ECO:0000256" key="1">
    <source>
        <dbReference type="PROSITE-ProRule" id="PRU00023"/>
    </source>
</evidence>
<feature type="repeat" description="ANK" evidence="1">
    <location>
        <begin position="125"/>
        <end position="157"/>
    </location>
</feature>
<dbReference type="PANTHER" id="PTHR20923:SF1">
    <property type="entry name" value="G PATCH DOMAIN AND ANKYRIN REPEAT-CONTAINING PROTEIN 1"/>
    <property type="match status" value="1"/>
</dbReference>
<dbReference type="SMART" id="SM00443">
    <property type="entry name" value="G_patch"/>
    <property type="match status" value="1"/>
</dbReference>
<dbReference type="Gene3D" id="1.25.40.20">
    <property type="entry name" value="Ankyrin repeat-containing domain"/>
    <property type="match status" value="1"/>
</dbReference>
<dbReference type="PROSITE" id="PS50088">
    <property type="entry name" value="ANK_REPEAT"/>
    <property type="match status" value="1"/>
</dbReference>
<dbReference type="InterPro" id="IPR000467">
    <property type="entry name" value="G_patch_dom"/>
</dbReference>
<dbReference type="EMBL" id="GAKP01018209">
    <property type="protein sequence ID" value="JAC40743.1"/>
    <property type="molecule type" value="Transcribed_RNA"/>
</dbReference>